<feature type="compositionally biased region" description="Acidic residues" evidence="1">
    <location>
        <begin position="380"/>
        <end position="392"/>
    </location>
</feature>
<dbReference type="EMBL" id="JAHESC010000055">
    <property type="protein sequence ID" value="MBT1690113.1"/>
    <property type="molecule type" value="Genomic_DNA"/>
</dbReference>
<sequence>MTLSQQDIISGRARIQSPYLYIQAAGSDGTDHSAPGVHLRWDFLRTLGDNHLPKGSLANPGGPFAAAGGFNKPNDFVTVLRAPYDTTYPATLDLRSQDPSTILESGAARSWRFNTTVYSLPEGELVTVVLRFADVAAYDAVRATVNPTTNALDFIEAYTGVLEVEVLNNLAFAITWVMEQPEAAPVGQLRVETVSAEENLATSAVYLSTRKTFPITGKQNSASSSRPIAEQVVQLDQEGLVDAKKVYGENMRYARFDYTQCFPVVIKVETYRHFIQGKNTRGQWTAVREDFALSLNDTDVFRRLQDASYSINRAWPKYVGANPATGRFTVNVPNYVDRWITKGPGEEGLKDLVMQYLDLSRNPNNPTGIRVIHPERDPNDPFDQDTEEDYEFEAPPAPEEAGGVDEGATSIDSLSMIKLIASDYHVARMFGFGHIDGSVGEGDEKYVYLALYETRASLEPGQAASTVIHASMTLPTGRQDQRLPVTTMLKPLSFGLKSLNGSTRTITNEEGYIPNAAVRIINLHIDPIVADTAVGPFYESAETFATADTTLPICYGVKYKAVDEPDWRVPELSNDPEYQDEAGVNETVPLTIETSDYEEVDEAKVYVHTEEEQGRHQYAVYGINWFSRASGLSNIEETETTFSLADIATLLPPLNFAVQLVQQEDPPVLTTVNEQAMLQSMITANPSGDHTLIRITFDWTHAHSIAHQWANKVQLFFRQNPVRVVRGEIKSITEISADMVEIRTIGFSAYSSTEIQTFNARVVAGDEPRFKGSIFVSDQNQYIVDKVEQSNVQEEGSVFTIRKIVQGSAQDVDNNDGFIITDDFISPAVGDRFFVTENLGEAANWTDVAPTTAQPLAKEISVVKFSEHQEQVTEYDGSITTLNIGGIYDTATVTELPDVDENGTPIPGSVTGIYEITFAGFVLADHPDADIDWYRGVARVPLASSASEKKVLTVIDIGAQGGFLKILATDPEGAGAAETIQTGTGIQVNFHPGYRVYLKAQAGVLTKSTTLPATGQRIKQTLMGGRSVDTTLGAVSSVSTASVLLAREIIVPVAPGQPTGAVFATRPDFYGKATYTFDTTVNTEGGRKPLALVFYRANERAILDTLYMPATVRAILTALEALPPEDAAFYFDRFRDLIKVTLAGDGKFKEYVPGGYRFPNPDNNNYIIPDPDPTHPAVRPFAQAPNPGTIVSTVRAAIEGSFFPLTEQPVLYSAIRSGRKTVNRRPVIRNNNGEYLLPTDPLYDPAPMAVVLPASNTVRFTDYTLDGSSRNIYFYFVRELNDLFQFSAPSPALGPVRLINTFPPEAPGIKKVTTQVEDALLQSSTGVRVELNAYLPAENIRKVQLYRATSIQDASSVRTMTLAADVTVDQGSTTIVDEFNDLDIVPYGDPLFYRVVALREILNEGEDVEYVPSLPSKTVMASVIDVVNPVAPALNAVIGVDTGTTLEDVTLTWNRTTYNGTYYLYKMTETGNWYKIYETSSNEETIAYELPESLLKIDNEGRRIYHRFKVDVENSSGLLNLEEAPLTV</sequence>
<name>A0AAP2GLG9_9BACT</name>
<organism evidence="2 3">
    <name type="scientific">Dawidia soli</name>
    <dbReference type="NCBI Taxonomy" id="2782352"/>
    <lineage>
        <taxon>Bacteria</taxon>
        <taxon>Pseudomonadati</taxon>
        <taxon>Bacteroidota</taxon>
        <taxon>Cytophagia</taxon>
        <taxon>Cytophagales</taxon>
        <taxon>Chryseotaleaceae</taxon>
        <taxon>Dawidia</taxon>
    </lineage>
</organism>
<protein>
    <submittedName>
        <fullName evidence="2">Uncharacterized protein</fullName>
    </submittedName>
</protein>
<reference evidence="2 3" key="1">
    <citation type="submission" date="2021-05" db="EMBL/GenBank/DDBJ databases">
        <title>A Polyphasic approach of four new species of the genus Ohtaekwangia: Ohtaekwangia histidinii sp. nov., Ohtaekwangia cretensis sp. nov., Ohtaekwangia indiensis sp. nov., Ohtaekwangia reichenbachii sp. nov. from diverse environment.</title>
        <authorList>
            <person name="Octaviana S."/>
        </authorList>
    </citation>
    <scope>NUCLEOTIDE SEQUENCE [LARGE SCALE GENOMIC DNA]</scope>
    <source>
        <strain evidence="2 3">PWU37</strain>
    </source>
</reference>
<dbReference type="RefSeq" id="WP_254093332.1">
    <property type="nucleotide sequence ID" value="NZ_JAHESC010000055.1"/>
</dbReference>
<keyword evidence="3" id="KW-1185">Reference proteome</keyword>
<evidence type="ECO:0000313" key="3">
    <source>
        <dbReference type="Proteomes" id="UP001319180"/>
    </source>
</evidence>
<comment type="caution">
    <text evidence="2">The sequence shown here is derived from an EMBL/GenBank/DDBJ whole genome shotgun (WGS) entry which is preliminary data.</text>
</comment>
<evidence type="ECO:0000256" key="1">
    <source>
        <dbReference type="SAM" id="MobiDB-lite"/>
    </source>
</evidence>
<proteinExistence type="predicted"/>
<dbReference type="Proteomes" id="UP001319180">
    <property type="component" value="Unassembled WGS sequence"/>
</dbReference>
<accession>A0AAP2GLG9</accession>
<evidence type="ECO:0000313" key="2">
    <source>
        <dbReference type="EMBL" id="MBT1690113.1"/>
    </source>
</evidence>
<gene>
    <name evidence="2" type="ORF">KK078_26345</name>
</gene>
<feature type="region of interest" description="Disordered" evidence="1">
    <location>
        <begin position="365"/>
        <end position="404"/>
    </location>
</feature>